<keyword evidence="5 11" id="KW-0347">Helicase</keyword>
<dbReference type="GO" id="GO:0005524">
    <property type="term" value="F:ATP binding"/>
    <property type="evidence" value="ECO:0007669"/>
    <property type="project" value="UniProtKB-UniRule"/>
</dbReference>
<evidence type="ECO:0000256" key="5">
    <source>
        <dbReference type="ARBA" id="ARBA00022806"/>
    </source>
</evidence>
<proteinExistence type="inferred from homology"/>
<comment type="catalytic activity">
    <reaction evidence="11">
        <text>ATP + H2O = ADP + phosphate + H(+)</text>
        <dbReference type="Rhea" id="RHEA:13065"/>
        <dbReference type="ChEBI" id="CHEBI:15377"/>
        <dbReference type="ChEBI" id="CHEBI:15378"/>
        <dbReference type="ChEBI" id="CHEBI:30616"/>
        <dbReference type="ChEBI" id="CHEBI:43474"/>
        <dbReference type="ChEBI" id="CHEBI:456216"/>
        <dbReference type="EC" id="5.6.2.3"/>
    </reaction>
</comment>
<dbReference type="CDD" id="cd18809">
    <property type="entry name" value="SF1_C_RecD"/>
    <property type="match status" value="1"/>
</dbReference>
<dbReference type="InterPro" id="IPR041851">
    <property type="entry name" value="RecD_N_sf"/>
</dbReference>
<dbReference type="AlphaFoldDB" id="A0A244CTF0"/>
<evidence type="ECO:0000256" key="4">
    <source>
        <dbReference type="ARBA" id="ARBA00022801"/>
    </source>
</evidence>
<dbReference type="GO" id="GO:0017116">
    <property type="term" value="F:single-stranded DNA helicase activity"/>
    <property type="evidence" value="ECO:0007669"/>
    <property type="project" value="TreeGrafter"/>
</dbReference>
<dbReference type="GO" id="GO:0009338">
    <property type="term" value="C:exodeoxyribonuclease V complex"/>
    <property type="evidence" value="ECO:0007669"/>
    <property type="project" value="InterPro"/>
</dbReference>
<comment type="miscellaneous">
    <text evidence="11">In the RecBCD complex, RecB has a slow 3'-5' helicase, an exonuclease activity and loads RecA onto ssDNA, RecD has a fast 5'-3' helicase activity, while RecC stimulates the ATPase and processivity of the RecB helicase and contributes to recognition of the Chi site.</text>
</comment>
<keyword evidence="3 11" id="KW-0227">DNA damage</keyword>
<dbReference type="CDD" id="cd17933">
    <property type="entry name" value="DEXSc_RecD-like"/>
    <property type="match status" value="1"/>
</dbReference>
<feature type="binding site" evidence="11">
    <location>
        <begin position="162"/>
        <end position="169"/>
    </location>
    <ligand>
        <name>ATP</name>
        <dbReference type="ChEBI" id="CHEBI:30616"/>
    </ligand>
</feature>
<keyword evidence="10 11" id="KW-0413">Isomerase</keyword>
<dbReference type="Pfam" id="PF21185">
    <property type="entry name" value="RecD_N"/>
    <property type="match status" value="1"/>
</dbReference>
<dbReference type="EMBL" id="MWPV01000001">
    <property type="protein sequence ID" value="OUL58887.1"/>
    <property type="molecule type" value="Genomic_DNA"/>
</dbReference>
<evidence type="ECO:0000256" key="9">
    <source>
        <dbReference type="ARBA" id="ARBA00023204"/>
    </source>
</evidence>
<reference evidence="13 14" key="1">
    <citation type="submission" date="2017-02" db="EMBL/GenBank/DDBJ databases">
        <title>Pseudoalteromonas ulvae TC14 Genome.</title>
        <authorList>
            <person name="Molmeret M."/>
        </authorList>
    </citation>
    <scope>NUCLEOTIDE SEQUENCE [LARGE SCALE GENOMIC DNA]</scope>
    <source>
        <strain evidence="13">TC14</strain>
    </source>
</reference>
<dbReference type="PANTHER" id="PTHR43788:SF6">
    <property type="entry name" value="DNA HELICASE B"/>
    <property type="match status" value="1"/>
</dbReference>
<evidence type="ECO:0000313" key="14">
    <source>
        <dbReference type="Proteomes" id="UP000194841"/>
    </source>
</evidence>
<dbReference type="HAMAP" id="MF_01487">
    <property type="entry name" value="RecD"/>
    <property type="match status" value="1"/>
</dbReference>
<keyword evidence="2 11" id="KW-0547">Nucleotide-binding</keyword>
<evidence type="ECO:0000259" key="12">
    <source>
        <dbReference type="SMART" id="SM00382"/>
    </source>
</evidence>
<dbReference type="EC" id="5.6.2.3" evidence="11"/>
<keyword evidence="6 11" id="KW-0269">Exonuclease</keyword>
<evidence type="ECO:0000256" key="6">
    <source>
        <dbReference type="ARBA" id="ARBA00022839"/>
    </source>
</evidence>
<dbReference type="Proteomes" id="UP000194841">
    <property type="component" value="Unassembled WGS sequence"/>
</dbReference>
<feature type="domain" description="AAA+ ATPase" evidence="12">
    <location>
        <begin position="154"/>
        <end position="314"/>
    </location>
</feature>
<comment type="function">
    <text evidence="11">A helicase/nuclease that prepares dsDNA breaks (DSB) for recombinational DNA repair. Binds to DSBs and unwinds DNA via a highly rapid and processive ATP-dependent bidirectional helicase activity. Unwinds dsDNA until it encounters a Chi (crossover hotspot instigator) sequence from the 3' direction. Cuts ssDNA a few nucleotides 3' to the Chi site. The properties and activities of the enzyme are changed at Chi. The Chi-altered holoenzyme produces a long 3'-ssDNA overhang and facilitates RecA-binding to the ssDNA for homologous DNA recombination and repair. Holoenzyme degrades any linearized DNA that is unable to undergo homologous recombination. In the holoenzyme this subunit has ssDNA-dependent ATPase and 5'-3' helicase activity. When added to pre-assembled RecBC greatly stimulates nuclease activity and augments holoenzyme processivity. Negatively regulates the RecA-loading ability of RecBCD.</text>
</comment>
<dbReference type="GO" id="GO:0016887">
    <property type="term" value="F:ATP hydrolysis activity"/>
    <property type="evidence" value="ECO:0007669"/>
    <property type="project" value="RHEA"/>
</dbReference>
<comment type="subunit">
    <text evidence="11">Heterotrimer of RecB, RecC and RecD. All subunits contribute to DNA-binding.</text>
</comment>
<comment type="similarity">
    <text evidence="11">Belongs to the RecD family.</text>
</comment>
<keyword evidence="4 11" id="KW-0378">Hydrolase</keyword>
<protein>
    <recommendedName>
        <fullName evidence="11">RecBCD enzyme subunit RecD</fullName>
        <ecNumber evidence="11">5.6.2.3</ecNumber>
    </recommendedName>
    <alternativeName>
        <fullName evidence="11">DNA 5'-3' helicase subunit RecD</fullName>
    </alternativeName>
    <alternativeName>
        <fullName evidence="11">Exonuclease V subunit RecD</fullName>
        <shortName evidence="11">ExoV subunit RecD</shortName>
    </alternativeName>
    <alternativeName>
        <fullName evidence="11">Helicase/nuclease RecBCD subunit RecD</fullName>
    </alternativeName>
</protein>
<evidence type="ECO:0000256" key="7">
    <source>
        <dbReference type="ARBA" id="ARBA00022840"/>
    </source>
</evidence>
<evidence type="ECO:0000256" key="2">
    <source>
        <dbReference type="ARBA" id="ARBA00022741"/>
    </source>
</evidence>
<keyword evidence="8 11" id="KW-0238">DNA-binding</keyword>
<dbReference type="InterPro" id="IPR003593">
    <property type="entry name" value="AAA+_ATPase"/>
</dbReference>
<accession>A0A244CTF0</accession>
<gene>
    <name evidence="11" type="primary">recD</name>
    <name evidence="13" type="ORF">B1199_00975</name>
</gene>
<dbReference type="GO" id="GO:0043139">
    <property type="term" value="F:5'-3' DNA helicase activity"/>
    <property type="evidence" value="ECO:0007669"/>
    <property type="project" value="UniProtKB-UniRule"/>
</dbReference>
<dbReference type="GO" id="GO:0003677">
    <property type="term" value="F:DNA binding"/>
    <property type="evidence" value="ECO:0007669"/>
    <property type="project" value="UniProtKB-UniRule"/>
</dbReference>
<dbReference type="Gene3D" id="3.40.50.300">
    <property type="entry name" value="P-loop containing nucleotide triphosphate hydrolases"/>
    <property type="match status" value="3"/>
</dbReference>
<evidence type="ECO:0000256" key="8">
    <source>
        <dbReference type="ARBA" id="ARBA00023125"/>
    </source>
</evidence>
<comment type="caution">
    <text evidence="13">The sequence shown here is derived from an EMBL/GenBank/DDBJ whole genome shotgun (WGS) entry which is preliminary data.</text>
</comment>
<evidence type="ECO:0000256" key="3">
    <source>
        <dbReference type="ARBA" id="ARBA00022763"/>
    </source>
</evidence>
<dbReference type="RefSeq" id="WP_086742265.1">
    <property type="nucleotide sequence ID" value="NZ_MWPV01000001.1"/>
</dbReference>
<evidence type="ECO:0000313" key="13">
    <source>
        <dbReference type="EMBL" id="OUL58887.1"/>
    </source>
</evidence>
<sequence length="602" mass="66914">MFNQLLEQEKITPLDVELAQLLVRNESDPLFYIVLLLSNTNARQHTCLTLSEIDWHNPFNLSEPWSPFADTQSCINALMQHDAVGEDKPLRLVEERLYFARYADYEATLAQSLLAMTSRKIAIDKTALKTLLDQFFEPSAQIDWQKVACAMAVLNAFCVISGGPGTGKTTTVTKLLAILQSLYLSVPLSIKLVAPTGKAAARLSESIRDAKVKLGLSEQLANVIPEQAQTIHRLLGVIPQSNKYRHNKSNPLHLDVLIVDEASMVDLALMAKLVEALPSHARLILLGDKDQLTSVDTGNVLADICQDLQLGQPPAYSTEQVATLNQLCCQSGSEQLQSQPTTYKLADYIAFLQKSHRFNQHSGIGQLAKAVNSNDKALLAEIEKQGFAELTFYDLSTQYKAAIIRCAQAYSVYLDLIALQAEPSAVHDAFLQYQLLAAVREGNYGVSKLNSEIEAQLARMGKITPSHRHYVGMPLMISQNDYQLQLFNGDIGIIMPDQEGQLKAVFMGERGQARHFYPARLPAHEKVYAMTIHKSQGSEFAHTVMMLPPQQQAKIGVNRQLVYTGITRAKQYFDLVAQPQVLKMAMSKALTRSSGLYQRLQQ</sequence>
<dbReference type="Pfam" id="PF13538">
    <property type="entry name" value="UvrD_C_2"/>
    <property type="match status" value="1"/>
</dbReference>
<dbReference type="InterPro" id="IPR006344">
    <property type="entry name" value="RecD"/>
</dbReference>
<keyword evidence="9 11" id="KW-0234">DNA repair</keyword>
<dbReference type="SUPFAM" id="SSF52540">
    <property type="entry name" value="P-loop containing nucleoside triphosphate hydrolases"/>
    <property type="match status" value="1"/>
</dbReference>
<organism evidence="13 14">
    <name type="scientific">Pseudoalteromonas ulvae</name>
    <dbReference type="NCBI Taxonomy" id="107327"/>
    <lineage>
        <taxon>Bacteria</taxon>
        <taxon>Pseudomonadati</taxon>
        <taxon>Pseudomonadota</taxon>
        <taxon>Gammaproteobacteria</taxon>
        <taxon>Alteromonadales</taxon>
        <taxon>Pseudoalteromonadaceae</taxon>
        <taxon>Pseudoalteromonas</taxon>
    </lineage>
</organism>
<dbReference type="GO" id="GO:0008854">
    <property type="term" value="F:exodeoxyribonuclease V activity"/>
    <property type="evidence" value="ECO:0007669"/>
    <property type="project" value="InterPro"/>
</dbReference>
<dbReference type="Gene3D" id="1.10.10.1020">
    <property type="entry name" value="RecBCD complex, subunit RecD, N-terminal domain"/>
    <property type="match status" value="1"/>
</dbReference>
<dbReference type="InterPro" id="IPR027785">
    <property type="entry name" value="UvrD-like_helicase_C"/>
</dbReference>
<dbReference type="InterPro" id="IPR050534">
    <property type="entry name" value="Coronavir_polyprotein_1ab"/>
</dbReference>
<dbReference type="InterPro" id="IPR027417">
    <property type="entry name" value="P-loop_NTPase"/>
</dbReference>
<dbReference type="PANTHER" id="PTHR43788">
    <property type="entry name" value="DNA2/NAM7 HELICASE FAMILY MEMBER"/>
    <property type="match status" value="1"/>
</dbReference>
<dbReference type="OrthoDB" id="9803432at2"/>
<evidence type="ECO:0000256" key="10">
    <source>
        <dbReference type="ARBA" id="ARBA00023235"/>
    </source>
</evidence>
<keyword evidence="7 11" id="KW-0067">ATP-binding</keyword>
<dbReference type="GO" id="GO:0000724">
    <property type="term" value="P:double-strand break repair via homologous recombination"/>
    <property type="evidence" value="ECO:0007669"/>
    <property type="project" value="UniProtKB-UniRule"/>
</dbReference>
<dbReference type="FunFam" id="3.40.50.300:FF:000912">
    <property type="entry name" value="RecBCD enzyme subunit RecD"/>
    <property type="match status" value="1"/>
</dbReference>
<dbReference type="Pfam" id="PF13245">
    <property type="entry name" value="AAA_19"/>
    <property type="match status" value="1"/>
</dbReference>
<dbReference type="SMART" id="SM00382">
    <property type="entry name" value="AAA"/>
    <property type="match status" value="1"/>
</dbReference>
<dbReference type="NCBIfam" id="TIGR01447">
    <property type="entry name" value="recD"/>
    <property type="match status" value="1"/>
</dbReference>
<keyword evidence="14" id="KW-1185">Reference proteome</keyword>
<keyword evidence="1 11" id="KW-0540">Nuclease</keyword>
<evidence type="ECO:0000256" key="11">
    <source>
        <dbReference type="HAMAP-Rule" id="MF_01487"/>
    </source>
</evidence>
<evidence type="ECO:0000256" key="1">
    <source>
        <dbReference type="ARBA" id="ARBA00022722"/>
    </source>
</evidence>
<name>A0A244CTF0_PSEDV</name>
<dbReference type="InterPro" id="IPR049550">
    <property type="entry name" value="RecD_N"/>
</dbReference>